<evidence type="ECO:0000313" key="7">
    <source>
        <dbReference type="EMBL" id="CAB4332215.1"/>
    </source>
</evidence>
<dbReference type="EMBL" id="CAFBIX010000030">
    <property type="protein sequence ID" value="CAB4848588.1"/>
    <property type="molecule type" value="Genomic_DNA"/>
</dbReference>
<comment type="subcellular location">
    <subcellularLocation>
        <location evidence="1">Cell membrane</location>
        <topology evidence="1">Multi-pass membrane protein</topology>
    </subcellularLocation>
</comment>
<dbReference type="EMBL" id="CAESAI010000004">
    <property type="protein sequence ID" value="CAB4332215.1"/>
    <property type="molecule type" value="Genomic_DNA"/>
</dbReference>
<organism evidence="9">
    <name type="scientific">freshwater metagenome</name>
    <dbReference type="NCBI Taxonomy" id="449393"/>
    <lineage>
        <taxon>unclassified sequences</taxon>
        <taxon>metagenomes</taxon>
        <taxon>ecological metagenomes</taxon>
    </lineage>
</organism>
<sequence>MSNNSAAAHTLATSNRKWAIGFTSVVSIIFLLNVFILPNSNTQVQRFFNAWFSLTSMAEIMIWVLMALGLNIIVGYAGLLDLGYVAFWALGGYVAGWLMSPFLSNFQINFFGNAREGFEFGIHFHVFFVLILGGVFTAIWGVIIGGPTLRLKSDYLALVTLGFGEIIPQFMLNGSDIGGLNVTNGAQGIGGLDEINLFGYVIGTFAMPEKFLMVSLLAGGMIFFSIRLRDGRLGRAWLAIREDELAASMMGVPLWRTKFSSYAIGAVGGGVGGVAFAILVGGVYADRFNFVISIIILAMVVLGGMGNVWGVVVGAAVLSWINSIGLVQVGELINNTFGTKFNFPSYQFLLFGLLLVLMMLFRREGFIPEARIRMVMNEDKTADEEKLSDETKIGHH</sequence>
<dbReference type="InterPro" id="IPR001851">
    <property type="entry name" value="ABC_transp_permease"/>
</dbReference>
<gene>
    <name evidence="9" type="ORF">UFOPK2648_01446</name>
    <name evidence="10" type="ORF">UFOPK2824_00881</name>
    <name evidence="11" type="ORF">UFOPK3278_00836</name>
    <name evidence="7" type="ORF">UFOPK3406_00290</name>
    <name evidence="8" type="ORF">UFOPK3925_00621</name>
    <name evidence="12" type="ORF">UFOPK4097_00301</name>
</gene>
<dbReference type="EMBL" id="CAEZYC010000139">
    <property type="protein sequence ID" value="CAB4720950.1"/>
    <property type="molecule type" value="Genomic_DNA"/>
</dbReference>
<feature type="transmembrane region" description="Helical" evidence="6">
    <location>
        <begin position="85"/>
        <end position="103"/>
    </location>
</feature>
<dbReference type="EMBL" id="CAESAD010000002">
    <property type="protein sequence ID" value="CAB4336418.1"/>
    <property type="molecule type" value="Genomic_DNA"/>
</dbReference>
<dbReference type="InterPro" id="IPR043428">
    <property type="entry name" value="LivM-like"/>
</dbReference>
<evidence type="ECO:0000313" key="11">
    <source>
        <dbReference type="EMBL" id="CAB4848588.1"/>
    </source>
</evidence>
<evidence type="ECO:0000256" key="2">
    <source>
        <dbReference type="ARBA" id="ARBA00022475"/>
    </source>
</evidence>
<evidence type="ECO:0000256" key="1">
    <source>
        <dbReference type="ARBA" id="ARBA00004651"/>
    </source>
</evidence>
<dbReference type="EMBL" id="CAFBPK010000003">
    <property type="protein sequence ID" value="CAB5010756.1"/>
    <property type="molecule type" value="Genomic_DNA"/>
</dbReference>
<dbReference type="PANTHER" id="PTHR30482">
    <property type="entry name" value="HIGH-AFFINITY BRANCHED-CHAIN AMINO ACID TRANSPORT SYSTEM PERMEASE"/>
    <property type="match status" value="1"/>
</dbReference>
<dbReference type="PANTHER" id="PTHR30482:SF10">
    <property type="entry name" value="HIGH-AFFINITY BRANCHED-CHAIN AMINO ACID TRANSPORT PROTEIN BRAE"/>
    <property type="match status" value="1"/>
</dbReference>
<evidence type="ECO:0000256" key="4">
    <source>
        <dbReference type="ARBA" id="ARBA00022989"/>
    </source>
</evidence>
<evidence type="ECO:0000256" key="3">
    <source>
        <dbReference type="ARBA" id="ARBA00022692"/>
    </source>
</evidence>
<feature type="transmembrane region" description="Helical" evidence="6">
    <location>
        <begin position="291"/>
        <end position="321"/>
    </location>
</feature>
<feature type="transmembrane region" description="Helical" evidence="6">
    <location>
        <begin position="341"/>
        <end position="361"/>
    </location>
</feature>
<feature type="transmembrane region" description="Helical" evidence="6">
    <location>
        <begin position="259"/>
        <end position="284"/>
    </location>
</feature>
<dbReference type="GO" id="GO:0015658">
    <property type="term" value="F:branched-chain amino acid transmembrane transporter activity"/>
    <property type="evidence" value="ECO:0007669"/>
    <property type="project" value="InterPro"/>
</dbReference>
<dbReference type="Pfam" id="PF02653">
    <property type="entry name" value="BPD_transp_2"/>
    <property type="match status" value="1"/>
</dbReference>
<evidence type="ECO:0000313" key="12">
    <source>
        <dbReference type="EMBL" id="CAB5010756.1"/>
    </source>
</evidence>
<evidence type="ECO:0000313" key="8">
    <source>
        <dbReference type="EMBL" id="CAB4336418.1"/>
    </source>
</evidence>
<feature type="transmembrane region" description="Helical" evidence="6">
    <location>
        <begin position="60"/>
        <end position="79"/>
    </location>
</feature>
<protein>
    <submittedName>
        <fullName evidence="9">Unannotated protein</fullName>
    </submittedName>
</protein>
<keyword evidence="3 6" id="KW-0812">Transmembrane</keyword>
<keyword evidence="5 6" id="KW-0472">Membrane</keyword>
<accession>A0A6J6RAD1</accession>
<reference evidence="9" key="1">
    <citation type="submission" date="2020-05" db="EMBL/GenBank/DDBJ databases">
        <authorList>
            <person name="Chiriac C."/>
            <person name="Salcher M."/>
            <person name="Ghai R."/>
            <person name="Kavagutti S V."/>
        </authorList>
    </citation>
    <scope>NUCLEOTIDE SEQUENCE</scope>
</reference>
<dbReference type="EMBL" id="CAEZZD010000140">
    <property type="protein sequence ID" value="CAB4754692.1"/>
    <property type="molecule type" value="Genomic_DNA"/>
</dbReference>
<dbReference type="AlphaFoldDB" id="A0A6J6RAD1"/>
<proteinExistence type="predicted"/>
<keyword evidence="4 6" id="KW-1133">Transmembrane helix</keyword>
<keyword evidence="2" id="KW-1003">Cell membrane</keyword>
<name>A0A6J6RAD1_9ZZZZ</name>
<evidence type="ECO:0000313" key="10">
    <source>
        <dbReference type="EMBL" id="CAB4754692.1"/>
    </source>
</evidence>
<feature type="transmembrane region" description="Helical" evidence="6">
    <location>
        <begin position="124"/>
        <end position="143"/>
    </location>
</feature>
<feature type="transmembrane region" description="Helical" evidence="6">
    <location>
        <begin position="18"/>
        <end position="39"/>
    </location>
</feature>
<dbReference type="GO" id="GO:0005886">
    <property type="term" value="C:plasma membrane"/>
    <property type="evidence" value="ECO:0007669"/>
    <property type="project" value="UniProtKB-SubCell"/>
</dbReference>
<feature type="transmembrane region" description="Helical" evidence="6">
    <location>
        <begin position="211"/>
        <end position="228"/>
    </location>
</feature>
<evidence type="ECO:0000256" key="6">
    <source>
        <dbReference type="SAM" id="Phobius"/>
    </source>
</evidence>
<evidence type="ECO:0000313" key="9">
    <source>
        <dbReference type="EMBL" id="CAB4720950.1"/>
    </source>
</evidence>
<dbReference type="CDD" id="cd06581">
    <property type="entry name" value="TM_PBP1_LivM_like"/>
    <property type="match status" value="1"/>
</dbReference>
<evidence type="ECO:0000256" key="5">
    <source>
        <dbReference type="ARBA" id="ARBA00023136"/>
    </source>
</evidence>